<organism evidence="1 2">
    <name type="scientific">Olea europaea subsp. europaea</name>
    <dbReference type="NCBI Taxonomy" id="158383"/>
    <lineage>
        <taxon>Eukaryota</taxon>
        <taxon>Viridiplantae</taxon>
        <taxon>Streptophyta</taxon>
        <taxon>Embryophyta</taxon>
        <taxon>Tracheophyta</taxon>
        <taxon>Spermatophyta</taxon>
        <taxon>Magnoliopsida</taxon>
        <taxon>eudicotyledons</taxon>
        <taxon>Gunneridae</taxon>
        <taxon>Pentapetalae</taxon>
        <taxon>asterids</taxon>
        <taxon>lamiids</taxon>
        <taxon>Lamiales</taxon>
        <taxon>Oleaceae</taxon>
        <taxon>Oleeae</taxon>
        <taxon>Olea</taxon>
    </lineage>
</organism>
<comment type="caution">
    <text evidence="1">The sequence shown here is derived from an EMBL/GenBank/DDBJ whole genome shotgun (WGS) entry which is preliminary data.</text>
</comment>
<dbReference type="PANTHER" id="PTHR33527:SF45">
    <property type="entry name" value="RRM DOMAIN-CONTAINING PROTEIN"/>
    <property type="match status" value="1"/>
</dbReference>
<gene>
    <name evidence="1" type="ORF">OLEA9_A017394</name>
</gene>
<evidence type="ECO:0000313" key="2">
    <source>
        <dbReference type="Proteomes" id="UP000594638"/>
    </source>
</evidence>
<proteinExistence type="predicted"/>
<protein>
    <submittedName>
        <fullName evidence="1">Uncharacterized protein</fullName>
    </submittedName>
</protein>
<dbReference type="Gramene" id="OE9A017394T1">
    <property type="protein sequence ID" value="OE9A017394C1"/>
    <property type="gene ID" value="OE9A017394"/>
</dbReference>
<dbReference type="PANTHER" id="PTHR33527">
    <property type="entry name" value="OS07G0274300 PROTEIN"/>
    <property type="match status" value="1"/>
</dbReference>
<dbReference type="Proteomes" id="UP000594638">
    <property type="component" value="Unassembled WGS sequence"/>
</dbReference>
<sequence length="294" mass="34095">MESEYVFIHFHDNEKNLFQRMTEMRVDAELLKKIVAFWLWLESQGVKEILKKIGFQDDKTVALISLEAEIAVTALENHNLQVPSSLNICLHVTSNVVSNGSIVPLEEILEDKNKAWSGISQLLNGVCRNICFSVLEEQRERRTSKLVEIVHRLFQPFENSDEDLGTVSKSDSESSCLASSGLNPLAEEWRPNSEAERSLYITFSHGFPLSPTQIYLFFTWLFGDCLEKVYVHHPRNAAGPPHFGRIIFKRWWRWLPESILMGQEQVRFDNVFGRSLWCKKFRPKINRIYNAYNA</sequence>
<evidence type="ECO:0000313" key="1">
    <source>
        <dbReference type="EMBL" id="CAA2947100.1"/>
    </source>
</evidence>
<dbReference type="AlphaFoldDB" id="A0A8S0PFF3"/>
<name>A0A8S0PFF3_OLEEU</name>
<reference evidence="1 2" key="1">
    <citation type="submission" date="2019-12" db="EMBL/GenBank/DDBJ databases">
        <authorList>
            <person name="Alioto T."/>
            <person name="Alioto T."/>
            <person name="Gomez Garrido J."/>
        </authorList>
    </citation>
    <scope>NUCLEOTIDE SEQUENCE [LARGE SCALE GENOMIC DNA]</scope>
</reference>
<keyword evidence="2" id="KW-1185">Reference proteome</keyword>
<dbReference type="OrthoDB" id="1882251at2759"/>
<accession>A0A8S0PFF3</accession>
<dbReference type="EMBL" id="CACTIH010000066">
    <property type="protein sequence ID" value="CAA2947100.1"/>
    <property type="molecule type" value="Genomic_DNA"/>
</dbReference>